<reference evidence="4" key="1">
    <citation type="journal article" date="2020" name="PLoS Negl. Trop. Dis.">
        <title>High-quality nuclear genome for Sarcoptes scabiei-A critical resource for a neglected parasite.</title>
        <authorList>
            <person name="Korhonen P.K."/>
            <person name="Gasser R.B."/>
            <person name="Ma G."/>
            <person name="Wang T."/>
            <person name="Stroehlein A.J."/>
            <person name="Young N.D."/>
            <person name="Ang C.S."/>
            <person name="Fernando D.D."/>
            <person name="Lu H.C."/>
            <person name="Taylor S."/>
            <person name="Reynolds S.L."/>
            <person name="Mofiz E."/>
            <person name="Najaraj S.H."/>
            <person name="Gowda H."/>
            <person name="Madugundu A."/>
            <person name="Renuse S."/>
            <person name="Holt D."/>
            <person name="Pandey A."/>
            <person name="Papenfuss A.T."/>
            <person name="Fischer K."/>
        </authorList>
    </citation>
    <scope>NUCLEOTIDE SEQUENCE [LARGE SCALE GENOMIC DNA]</scope>
</reference>
<sequence length="125" mass="13660">MYLNIKSSPISSVVLILSSFASLSILIEGSSDKKGSTIIINGGGSGSDEYDYGHNVQIVPVPVPAAKPKIEFYEEHIMSPSYGYDDKSMSYEGNYGHGSMKSLQNTTAMDRISMILMNRINITRT</sequence>
<evidence type="ECO:0000313" key="4">
    <source>
        <dbReference type="Proteomes" id="UP000070412"/>
    </source>
</evidence>
<evidence type="ECO:0000313" key="2">
    <source>
        <dbReference type="EMBL" id="KAF7493533.1"/>
    </source>
</evidence>
<proteinExistence type="predicted"/>
<gene>
    <name evidence="2" type="ORF">SSS_7229</name>
</gene>
<dbReference type="EnsemblMetazoa" id="SSS_7229s_mrna">
    <property type="protein sequence ID" value="KAF7493533.1"/>
    <property type="gene ID" value="SSS_7229"/>
</dbReference>
<evidence type="ECO:0000313" key="3">
    <source>
        <dbReference type="EnsemblMetazoa" id="KAF7493533.1"/>
    </source>
</evidence>
<feature type="chain" id="PRO_5038316122" evidence="1">
    <location>
        <begin position="30"/>
        <end position="125"/>
    </location>
</feature>
<reference evidence="3" key="3">
    <citation type="submission" date="2022-06" db="UniProtKB">
        <authorList>
            <consortium name="EnsemblMetazoa"/>
        </authorList>
    </citation>
    <scope>IDENTIFICATION</scope>
</reference>
<name>A0A834RBP6_SARSC</name>
<feature type="signal peptide" evidence="1">
    <location>
        <begin position="1"/>
        <end position="29"/>
    </location>
</feature>
<dbReference type="Proteomes" id="UP000070412">
    <property type="component" value="Unassembled WGS sequence"/>
</dbReference>
<reference evidence="2" key="2">
    <citation type="submission" date="2020-01" db="EMBL/GenBank/DDBJ databases">
        <authorList>
            <person name="Korhonen P.K.K."/>
            <person name="Guangxu M.G."/>
            <person name="Wang T.W."/>
            <person name="Stroehlein A.J.S."/>
            <person name="Young N.D."/>
            <person name="Ang C.-S.A."/>
            <person name="Fernando D.W.F."/>
            <person name="Lu H.L."/>
            <person name="Taylor S.T."/>
            <person name="Ehtesham M.E.M."/>
            <person name="Najaraj S.H.N."/>
            <person name="Harsha G.H.G."/>
            <person name="Madugundu A.M."/>
            <person name="Renuse S.R."/>
            <person name="Holt D.H."/>
            <person name="Pandey A.P."/>
            <person name="Papenfuss A.P."/>
            <person name="Gasser R.B.G."/>
            <person name="Fischer K.F."/>
        </authorList>
    </citation>
    <scope>NUCLEOTIDE SEQUENCE</scope>
    <source>
        <strain evidence="2">SSS_KF_BRIS2020</strain>
    </source>
</reference>
<organism evidence="2">
    <name type="scientific">Sarcoptes scabiei</name>
    <name type="common">Itch mite</name>
    <name type="synonym">Acarus scabiei</name>
    <dbReference type="NCBI Taxonomy" id="52283"/>
    <lineage>
        <taxon>Eukaryota</taxon>
        <taxon>Metazoa</taxon>
        <taxon>Ecdysozoa</taxon>
        <taxon>Arthropoda</taxon>
        <taxon>Chelicerata</taxon>
        <taxon>Arachnida</taxon>
        <taxon>Acari</taxon>
        <taxon>Acariformes</taxon>
        <taxon>Sarcoptiformes</taxon>
        <taxon>Astigmata</taxon>
        <taxon>Psoroptidia</taxon>
        <taxon>Sarcoptoidea</taxon>
        <taxon>Sarcoptidae</taxon>
        <taxon>Sarcoptinae</taxon>
        <taxon>Sarcoptes</taxon>
    </lineage>
</organism>
<dbReference type="EMBL" id="WVUK01000055">
    <property type="protein sequence ID" value="KAF7493533.1"/>
    <property type="molecule type" value="Genomic_DNA"/>
</dbReference>
<protein>
    <submittedName>
        <fullName evidence="2 3">Uncharacterized protein</fullName>
    </submittedName>
</protein>
<evidence type="ECO:0000256" key="1">
    <source>
        <dbReference type="SAM" id="SignalP"/>
    </source>
</evidence>
<keyword evidence="1" id="KW-0732">Signal</keyword>
<dbReference type="AlphaFoldDB" id="A0A834RBP6"/>
<keyword evidence="4" id="KW-1185">Reference proteome</keyword>
<accession>A0A834RBP6</accession>